<evidence type="ECO:0000256" key="7">
    <source>
        <dbReference type="ARBA" id="ARBA00023136"/>
    </source>
</evidence>
<keyword evidence="6" id="KW-1133">Transmembrane helix</keyword>
<evidence type="ECO:0000256" key="4">
    <source>
        <dbReference type="ARBA" id="ARBA00022692"/>
    </source>
</evidence>
<dbReference type="Proteomes" id="UP001302745">
    <property type="component" value="Unassembled WGS sequence"/>
</dbReference>
<keyword evidence="7" id="KW-0472">Membrane</keyword>
<sequence>MARVWIIGAVTDLAYKPCRGRSNLPLLQSIVPDLESGRVEAPKVPTAGRGCKVILVFDSTKYFTAAAVAAYTLLNGALTLWVVYAERGTVYVGTSPPSAGGERTVRISTSTYRSFNFRAQCPQLSLQHTSPNGHTLSPQENPTHASMVQPTPGLVQTPQLGLQQLVPLAQTTGPHWPSRATHADLPSRVSHAVPAGQRMTAHPPSWRWLSSSGFPT</sequence>
<comment type="subcellular location">
    <subcellularLocation>
        <location evidence="1">Endoplasmic reticulum membrane</location>
        <topology evidence="1">Multi-pass membrane protein</topology>
    </subcellularLocation>
</comment>
<evidence type="ECO:0000256" key="3">
    <source>
        <dbReference type="ARBA" id="ARBA00017057"/>
    </source>
</evidence>
<evidence type="ECO:0000256" key="1">
    <source>
        <dbReference type="ARBA" id="ARBA00004477"/>
    </source>
</evidence>
<evidence type="ECO:0000313" key="9">
    <source>
        <dbReference type="Proteomes" id="UP001302745"/>
    </source>
</evidence>
<dbReference type="GO" id="GO:0006465">
    <property type="term" value="P:signal peptide processing"/>
    <property type="evidence" value="ECO:0007669"/>
    <property type="project" value="InterPro"/>
</dbReference>
<dbReference type="Pfam" id="PF06703">
    <property type="entry name" value="SPC25"/>
    <property type="match status" value="1"/>
</dbReference>
<evidence type="ECO:0000313" key="8">
    <source>
        <dbReference type="EMBL" id="KAK4158403.1"/>
    </source>
</evidence>
<keyword evidence="9" id="KW-1185">Reference proteome</keyword>
<comment type="caution">
    <text evidence="8">The sequence shown here is derived from an EMBL/GenBank/DDBJ whole genome shotgun (WGS) entry which is preliminary data.</text>
</comment>
<dbReference type="AlphaFoldDB" id="A0AAN6VV42"/>
<dbReference type="EMBL" id="MU856839">
    <property type="protein sequence ID" value="KAK4158403.1"/>
    <property type="molecule type" value="Genomic_DNA"/>
</dbReference>
<evidence type="ECO:0000256" key="6">
    <source>
        <dbReference type="ARBA" id="ARBA00022989"/>
    </source>
</evidence>
<evidence type="ECO:0000256" key="5">
    <source>
        <dbReference type="ARBA" id="ARBA00022824"/>
    </source>
</evidence>
<dbReference type="InterPro" id="IPR009582">
    <property type="entry name" value="Spc2/SPCS2"/>
</dbReference>
<protein>
    <recommendedName>
        <fullName evidence="3">Signal peptidase complex subunit 2</fullName>
    </recommendedName>
</protein>
<organism evidence="8 9">
    <name type="scientific">Chaetomidium leptoderma</name>
    <dbReference type="NCBI Taxonomy" id="669021"/>
    <lineage>
        <taxon>Eukaryota</taxon>
        <taxon>Fungi</taxon>
        <taxon>Dikarya</taxon>
        <taxon>Ascomycota</taxon>
        <taxon>Pezizomycotina</taxon>
        <taxon>Sordariomycetes</taxon>
        <taxon>Sordariomycetidae</taxon>
        <taxon>Sordariales</taxon>
        <taxon>Chaetomiaceae</taxon>
        <taxon>Chaetomidium</taxon>
    </lineage>
</organism>
<comment type="similarity">
    <text evidence="2">Belongs to the SPCS2 family.</text>
</comment>
<keyword evidence="4" id="KW-0812">Transmembrane</keyword>
<proteinExistence type="inferred from homology"/>
<accession>A0AAN6VV42</accession>
<evidence type="ECO:0000256" key="2">
    <source>
        <dbReference type="ARBA" id="ARBA00007324"/>
    </source>
</evidence>
<dbReference type="GO" id="GO:0005787">
    <property type="term" value="C:signal peptidase complex"/>
    <property type="evidence" value="ECO:0007669"/>
    <property type="project" value="InterPro"/>
</dbReference>
<reference evidence="8" key="2">
    <citation type="submission" date="2023-05" db="EMBL/GenBank/DDBJ databases">
        <authorList>
            <consortium name="Lawrence Berkeley National Laboratory"/>
            <person name="Steindorff A."/>
            <person name="Hensen N."/>
            <person name="Bonometti L."/>
            <person name="Westerberg I."/>
            <person name="Brannstrom I.O."/>
            <person name="Guillou S."/>
            <person name="Cros-Aarteil S."/>
            <person name="Calhoun S."/>
            <person name="Haridas S."/>
            <person name="Kuo A."/>
            <person name="Mondo S."/>
            <person name="Pangilinan J."/>
            <person name="Riley R."/>
            <person name="Labutti K."/>
            <person name="Andreopoulos B."/>
            <person name="Lipzen A."/>
            <person name="Chen C."/>
            <person name="Yanf M."/>
            <person name="Daum C."/>
            <person name="Ng V."/>
            <person name="Clum A."/>
            <person name="Ohm R."/>
            <person name="Martin F."/>
            <person name="Silar P."/>
            <person name="Natvig D."/>
            <person name="Lalanne C."/>
            <person name="Gautier V."/>
            <person name="Ament-Velasquez S.L."/>
            <person name="Kruys A."/>
            <person name="Hutchinson M.I."/>
            <person name="Powell A.J."/>
            <person name="Barry K."/>
            <person name="Miller A.N."/>
            <person name="Grigoriev I.V."/>
            <person name="Debuchy R."/>
            <person name="Gladieux P."/>
            <person name="Thoren M.H."/>
            <person name="Johannesson H."/>
        </authorList>
    </citation>
    <scope>NUCLEOTIDE SEQUENCE</scope>
    <source>
        <strain evidence="8">CBS 538.74</strain>
    </source>
</reference>
<name>A0AAN6VV42_9PEZI</name>
<keyword evidence="5" id="KW-0256">Endoplasmic reticulum</keyword>
<reference evidence="8" key="1">
    <citation type="journal article" date="2023" name="Mol. Phylogenet. Evol.">
        <title>Genome-scale phylogeny and comparative genomics of the fungal order Sordariales.</title>
        <authorList>
            <person name="Hensen N."/>
            <person name="Bonometti L."/>
            <person name="Westerberg I."/>
            <person name="Brannstrom I.O."/>
            <person name="Guillou S."/>
            <person name="Cros-Aarteil S."/>
            <person name="Calhoun S."/>
            <person name="Haridas S."/>
            <person name="Kuo A."/>
            <person name="Mondo S."/>
            <person name="Pangilinan J."/>
            <person name="Riley R."/>
            <person name="LaButti K."/>
            <person name="Andreopoulos B."/>
            <person name="Lipzen A."/>
            <person name="Chen C."/>
            <person name="Yan M."/>
            <person name="Daum C."/>
            <person name="Ng V."/>
            <person name="Clum A."/>
            <person name="Steindorff A."/>
            <person name="Ohm R.A."/>
            <person name="Martin F."/>
            <person name="Silar P."/>
            <person name="Natvig D.O."/>
            <person name="Lalanne C."/>
            <person name="Gautier V."/>
            <person name="Ament-Velasquez S.L."/>
            <person name="Kruys A."/>
            <person name="Hutchinson M.I."/>
            <person name="Powell A.J."/>
            <person name="Barry K."/>
            <person name="Miller A.N."/>
            <person name="Grigoriev I.V."/>
            <person name="Debuchy R."/>
            <person name="Gladieux P."/>
            <person name="Hiltunen Thoren M."/>
            <person name="Johannesson H."/>
        </authorList>
    </citation>
    <scope>NUCLEOTIDE SEQUENCE</scope>
    <source>
        <strain evidence="8">CBS 538.74</strain>
    </source>
</reference>
<gene>
    <name evidence="8" type="ORF">C8A00DRAFT_28683</name>
</gene>